<keyword evidence="7" id="KW-1185">Reference proteome</keyword>
<evidence type="ECO:0000313" key="6">
    <source>
        <dbReference type="EMBL" id="CAK9258337.1"/>
    </source>
</evidence>
<dbReference type="Proteomes" id="UP001497444">
    <property type="component" value="Chromosome 11"/>
</dbReference>
<proteinExistence type="inferred from homology"/>
<dbReference type="PANTHER" id="PTHR11266:SF121">
    <property type="entry name" value="OS09G0315000 PROTEIN"/>
    <property type="match status" value="1"/>
</dbReference>
<gene>
    <name evidence="6" type="ORF">CSSPJE1EN1_LOCUS3815</name>
</gene>
<comment type="similarity">
    <text evidence="2">Belongs to the peroxisomal membrane protein PXMP2/4 family.</text>
</comment>
<reference evidence="6" key="1">
    <citation type="submission" date="2024-02" db="EMBL/GenBank/DDBJ databases">
        <authorList>
            <consortium name="ELIXIR-Norway"/>
            <consortium name="Elixir Norway"/>
        </authorList>
    </citation>
    <scope>NUCLEOTIDE SEQUENCE</scope>
</reference>
<evidence type="ECO:0000256" key="5">
    <source>
        <dbReference type="ARBA" id="ARBA00023136"/>
    </source>
</evidence>
<comment type="subcellular location">
    <subcellularLocation>
        <location evidence="1">Membrane</location>
        <topology evidence="1">Multi-pass membrane protein</topology>
    </subcellularLocation>
</comment>
<evidence type="ECO:0008006" key="8">
    <source>
        <dbReference type="Google" id="ProtNLM"/>
    </source>
</evidence>
<organism evidence="6 7">
    <name type="scientific">Sphagnum jensenii</name>
    <dbReference type="NCBI Taxonomy" id="128206"/>
    <lineage>
        <taxon>Eukaryota</taxon>
        <taxon>Viridiplantae</taxon>
        <taxon>Streptophyta</taxon>
        <taxon>Embryophyta</taxon>
        <taxon>Bryophyta</taxon>
        <taxon>Sphagnophytina</taxon>
        <taxon>Sphagnopsida</taxon>
        <taxon>Sphagnales</taxon>
        <taxon>Sphagnaceae</taxon>
        <taxon>Sphagnum</taxon>
    </lineage>
</organism>
<evidence type="ECO:0000256" key="1">
    <source>
        <dbReference type="ARBA" id="ARBA00004141"/>
    </source>
</evidence>
<dbReference type="InterPro" id="IPR007248">
    <property type="entry name" value="Mpv17_PMP22"/>
</dbReference>
<name>A0ABP0VV22_9BRYO</name>
<evidence type="ECO:0000256" key="2">
    <source>
        <dbReference type="ARBA" id="ARBA00006824"/>
    </source>
</evidence>
<accession>A0ABP0VV22</accession>
<evidence type="ECO:0000256" key="4">
    <source>
        <dbReference type="ARBA" id="ARBA00022989"/>
    </source>
</evidence>
<dbReference type="Pfam" id="PF04117">
    <property type="entry name" value="Mpv17_PMP22"/>
    <property type="match status" value="1"/>
</dbReference>
<evidence type="ECO:0000256" key="3">
    <source>
        <dbReference type="ARBA" id="ARBA00022692"/>
    </source>
</evidence>
<keyword evidence="3" id="KW-0812">Transmembrane</keyword>
<dbReference type="EMBL" id="OZ020106">
    <property type="protein sequence ID" value="CAK9258337.1"/>
    <property type="molecule type" value="Genomic_DNA"/>
</dbReference>
<dbReference type="PANTHER" id="PTHR11266">
    <property type="entry name" value="PEROXISOMAL MEMBRANE PROTEIN 2, PXMP2 MPV17"/>
    <property type="match status" value="1"/>
</dbReference>
<sequence length="491" mass="54419">MTAVIPAGMRMLGQSSRTPCLDIRPSFRCRSEKGRSDAAAAMPERVLSGKQCSSSIGVVGRNTKNRLFASTKKNAGRAAAHPRLVDSLMFTARCSSLPGDGIVTNTRGIGSSSQGVNKNLRWTEEDVELSANSSDNTSAGGSRRVTILRALSEDMEANPPLLEGSDDLQEGFMNTATADVLEIEARPQPISPSSFANNSNSQLSMEILMGGGITADAKVMAAPATYNPKLVWFARSEEEENKYLDRAINAALTGAAVSYAITKVITVDHDYWQGWTVFEILKYAPLHNWKAYEEVLKSNPVLAKMMISGVVYSIGDWIGQCMEGKPILEFSRVRLLRSGLVGFCLHGSLSHYYYYVCEYLFPYNGWWVVPLKVAFDQTIWSAIWNSIYYVTLGLLRFESPTRILKDLRATFFPLLTAGWKLWPFAHLVTYGLVPIEQRLLWVDCVEIVWVTILSMFANEKSEQRLESGEGNPETVLLLSSDTVEENVTNDS</sequence>
<keyword evidence="5" id="KW-0472">Membrane</keyword>
<keyword evidence="4" id="KW-1133">Transmembrane helix</keyword>
<evidence type="ECO:0000313" key="7">
    <source>
        <dbReference type="Proteomes" id="UP001497444"/>
    </source>
</evidence>
<protein>
    <recommendedName>
        <fullName evidence="8">Peroxisomal membrane protein</fullName>
    </recommendedName>
</protein>